<dbReference type="InterPro" id="IPR025064">
    <property type="entry name" value="DUF4005"/>
</dbReference>
<dbReference type="OrthoDB" id="696085at2759"/>
<reference evidence="2 3" key="1">
    <citation type="submission" date="2020-09" db="EMBL/GenBank/DDBJ databases">
        <title>De no assembly of potato wild relative species, Solanum commersonii.</title>
        <authorList>
            <person name="Cho K."/>
        </authorList>
    </citation>
    <scope>NUCLEOTIDE SEQUENCE [LARGE SCALE GENOMIC DNA]</scope>
    <source>
        <strain evidence="2">LZ3.2</strain>
        <tissue evidence="2">Leaf</tissue>
    </source>
</reference>
<dbReference type="EMBL" id="JACXVP010000002">
    <property type="protein sequence ID" value="KAG5627606.1"/>
    <property type="molecule type" value="Genomic_DNA"/>
</dbReference>
<keyword evidence="3" id="KW-1185">Reference proteome</keyword>
<gene>
    <name evidence="2" type="ORF">H5410_012824</name>
</gene>
<proteinExistence type="predicted"/>
<sequence length="269" mass="30689">MVCVSFHQFRLNKSLTQDMLQIKVMPYATRDDNGTENVGQSIFVQGRSKQDVLKQKGGCDQERTYKRILRSTESDVHGRRRYWLEQWVDAQLAKRDDLKNVDTLFSARNREEFERKEMKPKPSLRQYHTDQELVSPVYVPRRSFHHRRQKSSGDHDNTFMGSPSIPTYMAATESAKAKGRSMSSPRLRPINTDVYSEINSPYKYKLSPISSINSDAKVTSRIGSVPGFSQRSPCLKGTPGPIKSTRSIKDLSFGSDGAFANWDRIGACR</sequence>
<evidence type="ECO:0000313" key="2">
    <source>
        <dbReference type="EMBL" id="KAG5627606.1"/>
    </source>
</evidence>
<organism evidence="2 3">
    <name type="scientific">Solanum commersonii</name>
    <name type="common">Commerson's wild potato</name>
    <name type="synonym">Commerson's nightshade</name>
    <dbReference type="NCBI Taxonomy" id="4109"/>
    <lineage>
        <taxon>Eukaryota</taxon>
        <taxon>Viridiplantae</taxon>
        <taxon>Streptophyta</taxon>
        <taxon>Embryophyta</taxon>
        <taxon>Tracheophyta</taxon>
        <taxon>Spermatophyta</taxon>
        <taxon>Magnoliopsida</taxon>
        <taxon>eudicotyledons</taxon>
        <taxon>Gunneridae</taxon>
        <taxon>Pentapetalae</taxon>
        <taxon>asterids</taxon>
        <taxon>lamiids</taxon>
        <taxon>Solanales</taxon>
        <taxon>Solanaceae</taxon>
        <taxon>Solanoideae</taxon>
        <taxon>Solaneae</taxon>
        <taxon>Solanum</taxon>
    </lineage>
</organism>
<protein>
    <recommendedName>
        <fullName evidence="1">DUF4005 domain-containing protein</fullName>
    </recommendedName>
</protein>
<evidence type="ECO:0000313" key="3">
    <source>
        <dbReference type="Proteomes" id="UP000824120"/>
    </source>
</evidence>
<dbReference type="Proteomes" id="UP000824120">
    <property type="component" value="Chromosome 2"/>
</dbReference>
<evidence type="ECO:0000259" key="1">
    <source>
        <dbReference type="Pfam" id="PF13178"/>
    </source>
</evidence>
<comment type="caution">
    <text evidence="2">The sequence shown here is derived from an EMBL/GenBank/DDBJ whole genome shotgun (WGS) entry which is preliminary data.</text>
</comment>
<accession>A0A9J6ASR8</accession>
<name>A0A9J6ASR8_SOLCO</name>
<dbReference type="Pfam" id="PF13178">
    <property type="entry name" value="DUF4005"/>
    <property type="match status" value="1"/>
</dbReference>
<dbReference type="AlphaFoldDB" id="A0A9J6ASR8"/>
<feature type="domain" description="DUF4005" evidence="1">
    <location>
        <begin position="156"/>
        <end position="196"/>
    </location>
</feature>